<dbReference type="Pfam" id="PF13464">
    <property type="entry name" value="RodZ_C"/>
    <property type="match status" value="1"/>
</dbReference>
<keyword evidence="2" id="KW-0472">Membrane</keyword>
<dbReference type="PROSITE" id="PS50943">
    <property type="entry name" value="HTH_CROC1"/>
    <property type="match status" value="1"/>
</dbReference>
<keyword evidence="5" id="KW-1185">Reference proteome</keyword>
<dbReference type="PANTHER" id="PTHR34475:SF1">
    <property type="entry name" value="CYTOSKELETON PROTEIN RODZ"/>
    <property type="match status" value="1"/>
</dbReference>
<feature type="region of interest" description="Disordered" evidence="1">
    <location>
        <begin position="227"/>
        <end position="246"/>
    </location>
</feature>
<dbReference type="RefSeq" id="WP_380818682.1">
    <property type="nucleotide sequence ID" value="NZ_JBHTJN010000004.1"/>
</dbReference>
<dbReference type="SUPFAM" id="SSF47413">
    <property type="entry name" value="lambda repressor-like DNA-binding domains"/>
    <property type="match status" value="1"/>
</dbReference>
<gene>
    <name evidence="4" type="ORF">ACFQ02_02170</name>
</gene>
<evidence type="ECO:0000259" key="3">
    <source>
        <dbReference type="PROSITE" id="PS50943"/>
    </source>
</evidence>
<protein>
    <submittedName>
        <fullName evidence="4">RodZ domain-containing protein</fullName>
    </submittedName>
</protein>
<name>A0ABW3I6V5_9PAST</name>
<dbReference type="Gene3D" id="1.10.260.40">
    <property type="entry name" value="lambda repressor-like DNA-binding domains"/>
    <property type="match status" value="1"/>
</dbReference>
<dbReference type="InterPro" id="IPR025194">
    <property type="entry name" value="RodZ-like_C"/>
</dbReference>
<evidence type="ECO:0000313" key="5">
    <source>
        <dbReference type="Proteomes" id="UP001596996"/>
    </source>
</evidence>
<proteinExistence type="predicted"/>
<feature type="domain" description="HTH cro/C1-type" evidence="3">
    <location>
        <begin position="18"/>
        <end position="50"/>
    </location>
</feature>
<keyword evidence="2" id="KW-0812">Transmembrane</keyword>
<evidence type="ECO:0000256" key="2">
    <source>
        <dbReference type="SAM" id="Phobius"/>
    </source>
</evidence>
<keyword evidence="2" id="KW-1133">Transmembrane helix</keyword>
<dbReference type="EMBL" id="JBHTJN010000004">
    <property type="protein sequence ID" value="MFD0965668.1"/>
    <property type="molecule type" value="Genomic_DNA"/>
</dbReference>
<dbReference type="PANTHER" id="PTHR34475">
    <property type="match status" value="1"/>
</dbReference>
<dbReference type="Pfam" id="PF13413">
    <property type="entry name" value="HTH_25"/>
    <property type="match status" value="1"/>
</dbReference>
<dbReference type="CDD" id="cd00093">
    <property type="entry name" value="HTH_XRE"/>
    <property type="match status" value="1"/>
</dbReference>
<evidence type="ECO:0000313" key="4">
    <source>
        <dbReference type="EMBL" id="MFD0965668.1"/>
    </source>
</evidence>
<feature type="transmembrane region" description="Helical" evidence="2">
    <location>
        <begin position="113"/>
        <end position="134"/>
    </location>
</feature>
<dbReference type="InterPro" id="IPR050400">
    <property type="entry name" value="Bact_Cytoskel_RodZ"/>
</dbReference>
<organism evidence="4 5">
    <name type="scientific">Seminibacterium arietis</name>
    <dbReference type="NCBI Taxonomy" id="1173502"/>
    <lineage>
        <taxon>Bacteria</taxon>
        <taxon>Pseudomonadati</taxon>
        <taxon>Pseudomonadota</taxon>
        <taxon>Gammaproteobacteria</taxon>
        <taxon>Pasteurellales</taxon>
        <taxon>Pasteurellaceae</taxon>
        <taxon>Seminibacterium</taxon>
    </lineage>
</organism>
<evidence type="ECO:0000256" key="1">
    <source>
        <dbReference type="SAM" id="MobiDB-lite"/>
    </source>
</evidence>
<sequence length="336" mass="38110">MNIATEQEQTQLTLGEQLRQAREAQNLSFEQVSEQINLRPSVLQHIENNEFSQKFIPPAFMKGYVRNYAKFLRLPEHIWLPALEVIDADMQVDLNKSSKVKKVTNKHSHNHRWIGCLTIIILIILFGLTALWWWENHQKTTAERETLVQNYMTTNEKNNNDTNKLAVDIPVQNQHSTVASEVSEVEMAKTSVNEQKDQQNPKQENLVNNLVVDLKSNEQSVENKNNVATNSANSAQENIEKTNPNHLNDDVSAVENSAVLNSNLVIEITNASCWLSVKDSKGKVLAEKEYKKGEILTFNQSAYSLIIGAPANVKITYKGQSYPLTVDGRVAKFRLQ</sequence>
<reference evidence="5" key="1">
    <citation type="journal article" date="2019" name="Int. J. Syst. Evol. Microbiol.">
        <title>The Global Catalogue of Microorganisms (GCM) 10K type strain sequencing project: providing services to taxonomists for standard genome sequencing and annotation.</title>
        <authorList>
            <consortium name="The Broad Institute Genomics Platform"/>
            <consortium name="The Broad Institute Genome Sequencing Center for Infectious Disease"/>
            <person name="Wu L."/>
            <person name="Ma J."/>
        </authorList>
    </citation>
    <scope>NUCLEOTIDE SEQUENCE [LARGE SCALE GENOMIC DNA]</scope>
    <source>
        <strain evidence="5">CCUG 61707</strain>
    </source>
</reference>
<dbReference type="InterPro" id="IPR001387">
    <property type="entry name" value="Cro/C1-type_HTH"/>
</dbReference>
<dbReference type="Proteomes" id="UP001596996">
    <property type="component" value="Unassembled WGS sequence"/>
</dbReference>
<dbReference type="InterPro" id="IPR010982">
    <property type="entry name" value="Lambda_DNA-bd_dom_sf"/>
</dbReference>
<accession>A0ABW3I6V5</accession>
<comment type="caution">
    <text evidence="4">The sequence shown here is derived from an EMBL/GenBank/DDBJ whole genome shotgun (WGS) entry which is preliminary data.</text>
</comment>